<sequence length="142" mass="15726">MSRPPTTHKWDAESHRGLLRAMIEVAKPNKGFITQLATHMQSQGFHTTYSGINQHIQKLRRGQDSPQKAAKSAASTPTKATPTKRKARAPKTATPAKSPAIVEDSDDDDEIYIKQDYDEDDGPDVKRPKVEAKAENTDDGEM</sequence>
<reference evidence="2 3" key="1">
    <citation type="journal article" date="2016" name="PLoS Pathog.">
        <title>Biosynthesis of antibiotic leucinostatins in bio-control fungus Purpureocillium lilacinum and their inhibition on phytophthora revealed by genome mining.</title>
        <authorList>
            <person name="Wang G."/>
            <person name="Liu Z."/>
            <person name="Lin R."/>
            <person name="Li E."/>
            <person name="Mao Z."/>
            <person name="Ling J."/>
            <person name="Yang Y."/>
            <person name="Yin W.B."/>
            <person name="Xie B."/>
        </authorList>
    </citation>
    <scope>NUCLEOTIDE SEQUENCE [LARGE SCALE GENOMIC DNA]</scope>
    <source>
        <strain evidence="2">170</strain>
    </source>
</reference>
<dbReference type="Proteomes" id="UP000078397">
    <property type="component" value="Unassembled WGS sequence"/>
</dbReference>
<accession>A0A219ASA8</accession>
<organism evidence="2 3">
    <name type="scientific">Pochonia chlamydosporia 170</name>
    <dbReference type="NCBI Taxonomy" id="1380566"/>
    <lineage>
        <taxon>Eukaryota</taxon>
        <taxon>Fungi</taxon>
        <taxon>Dikarya</taxon>
        <taxon>Ascomycota</taxon>
        <taxon>Pezizomycotina</taxon>
        <taxon>Sordariomycetes</taxon>
        <taxon>Hypocreomycetidae</taxon>
        <taxon>Hypocreales</taxon>
        <taxon>Clavicipitaceae</taxon>
        <taxon>Pochonia</taxon>
    </lineage>
</organism>
<evidence type="ECO:0000313" key="2">
    <source>
        <dbReference type="EMBL" id="OWT43479.1"/>
    </source>
</evidence>
<keyword evidence="3" id="KW-1185">Reference proteome</keyword>
<feature type="region of interest" description="Disordered" evidence="1">
    <location>
        <begin position="58"/>
        <end position="142"/>
    </location>
</feature>
<dbReference type="KEGG" id="pchm:VFPPC_17372"/>
<name>A0A219ASA8_METCM</name>
<feature type="compositionally biased region" description="Low complexity" evidence="1">
    <location>
        <begin position="90"/>
        <end position="100"/>
    </location>
</feature>
<feature type="compositionally biased region" description="Low complexity" evidence="1">
    <location>
        <begin position="68"/>
        <end position="81"/>
    </location>
</feature>
<dbReference type="OrthoDB" id="4525115at2759"/>
<evidence type="ECO:0000256" key="1">
    <source>
        <dbReference type="SAM" id="MobiDB-lite"/>
    </source>
</evidence>
<dbReference type="STRING" id="1380566.A0A219ASA8"/>
<dbReference type="GeneID" id="28844704"/>
<proteinExistence type="predicted"/>
<gene>
    <name evidence="2" type="ORF">VFPPC_17372</name>
</gene>
<dbReference type="RefSeq" id="XP_022285898.1">
    <property type="nucleotide sequence ID" value="XM_022429085.1"/>
</dbReference>
<feature type="compositionally biased region" description="Basic and acidic residues" evidence="1">
    <location>
        <begin position="123"/>
        <end position="136"/>
    </location>
</feature>
<protein>
    <submittedName>
        <fullName evidence="2">Uncharacterized protein</fullName>
    </submittedName>
</protein>
<dbReference type="EMBL" id="LSBJ02000001">
    <property type="protein sequence ID" value="OWT43479.1"/>
    <property type="molecule type" value="Genomic_DNA"/>
</dbReference>
<evidence type="ECO:0000313" key="3">
    <source>
        <dbReference type="Proteomes" id="UP000078397"/>
    </source>
</evidence>
<comment type="caution">
    <text evidence="2">The sequence shown here is derived from an EMBL/GenBank/DDBJ whole genome shotgun (WGS) entry which is preliminary data.</text>
</comment>
<dbReference type="AlphaFoldDB" id="A0A219ASA8"/>